<dbReference type="GeneID" id="73335291"/>
<feature type="compositionally biased region" description="Low complexity" evidence="1">
    <location>
        <begin position="196"/>
        <end position="207"/>
    </location>
</feature>
<feature type="compositionally biased region" description="Polar residues" evidence="1">
    <location>
        <begin position="379"/>
        <end position="395"/>
    </location>
</feature>
<name>A0A9Q8W8H2_9PEZI</name>
<gene>
    <name evidence="2" type="ORF">CLUP02_01239</name>
</gene>
<feature type="region of interest" description="Disordered" evidence="1">
    <location>
        <begin position="1"/>
        <end position="45"/>
    </location>
</feature>
<evidence type="ECO:0000313" key="3">
    <source>
        <dbReference type="Proteomes" id="UP000830671"/>
    </source>
</evidence>
<organism evidence="2 3">
    <name type="scientific">Colletotrichum lupini</name>
    <dbReference type="NCBI Taxonomy" id="145971"/>
    <lineage>
        <taxon>Eukaryota</taxon>
        <taxon>Fungi</taxon>
        <taxon>Dikarya</taxon>
        <taxon>Ascomycota</taxon>
        <taxon>Pezizomycotina</taxon>
        <taxon>Sordariomycetes</taxon>
        <taxon>Hypocreomycetidae</taxon>
        <taxon>Glomerellales</taxon>
        <taxon>Glomerellaceae</taxon>
        <taxon>Colletotrichum</taxon>
        <taxon>Colletotrichum acutatum species complex</taxon>
    </lineage>
</organism>
<feature type="compositionally biased region" description="Basic and acidic residues" evidence="1">
    <location>
        <begin position="13"/>
        <end position="23"/>
    </location>
</feature>
<feature type="region of interest" description="Disordered" evidence="1">
    <location>
        <begin position="184"/>
        <end position="209"/>
    </location>
</feature>
<dbReference type="RefSeq" id="XP_049136238.1">
    <property type="nucleotide sequence ID" value="XM_049280281.1"/>
</dbReference>
<dbReference type="AlphaFoldDB" id="A0A9Q8W8H2"/>
<keyword evidence="3" id="KW-1185">Reference proteome</keyword>
<reference evidence="2" key="1">
    <citation type="journal article" date="2021" name="Mol. Plant Microbe Interact.">
        <title>Complete Genome Sequence of the Plant-Pathogenic Fungus Colletotrichum lupini.</title>
        <authorList>
            <person name="Baroncelli R."/>
            <person name="Pensec F."/>
            <person name="Da Lio D."/>
            <person name="Boufleur T."/>
            <person name="Vicente I."/>
            <person name="Sarrocco S."/>
            <person name="Picot A."/>
            <person name="Baraldi E."/>
            <person name="Sukno S."/>
            <person name="Thon M."/>
            <person name="Le Floch G."/>
        </authorList>
    </citation>
    <scope>NUCLEOTIDE SEQUENCE</scope>
    <source>
        <strain evidence="2">IMI 504893</strain>
    </source>
</reference>
<feature type="region of interest" description="Disordered" evidence="1">
    <location>
        <begin position="372"/>
        <end position="395"/>
    </location>
</feature>
<proteinExistence type="predicted"/>
<sequence length="539" mass="60054">MAPSKKSMGKLPDIPRAKQDAKVRKNTTARKNTSAKEQKVPKKGVKITTRPKNRALIQWRRTEEEPLLVTLLWVQYICAKEHGKMPWDDVIPQCFTGVTPTAFTQFLARERKRLLKMGYCVPPLPSQAKSLERDQNIRGYINAPTAENEDAIRSLVTNAEGEVESDDGEADDAMVGEHDDEGFLNINEAPRKNGESSQAPYQASAQSGHYVHNDEAQSNHRVHNIPNPQQQAGELLFHHVQQFSLAQYDAQNDAQLQQQPFPLTQYSSQHNQVEQANQEWQTQHLNEGNGLYRQAIEAWKHDEPPNEARIYVEGLPPMAYYLFKVPASVSGGVSLISGTEIMYPMRTENGYTTYAIPIPVNLGNYLNGVDDQEAGAATPSGNNHSTIPSPGTSSLNEKAFQAMGDGSSDVVNGGSNGGFHGEHHLYEDANPLATATGSTYVGDDQGFDLSEFDPNAFDFISLGYCGRWRWRLHKNRRKMPSRVLLLFAMLSFFRHTSFNILPRPILGLENIMRNVCSTNRSFAFSIPRFSGFGSVVSSA</sequence>
<dbReference type="KEGG" id="clup:CLUP02_01239"/>
<evidence type="ECO:0000256" key="1">
    <source>
        <dbReference type="SAM" id="MobiDB-lite"/>
    </source>
</evidence>
<dbReference type="EMBL" id="CP019471">
    <property type="protein sequence ID" value="UQC74588.1"/>
    <property type="molecule type" value="Genomic_DNA"/>
</dbReference>
<protein>
    <submittedName>
        <fullName evidence="2">Uncharacterized protein</fullName>
    </submittedName>
</protein>
<accession>A0A9Q8W8H2</accession>
<dbReference type="Proteomes" id="UP000830671">
    <property type="component" value="Chromosome 1"/>
</dbReference>
<evidence type="ECO:0000313" key="2">
    <source>
        <dbReference type="EMBL" id="UQC74588.1"/>
    </source>
</evidence>